<comment type="caution">
    <text evidence="2">The sequence shown here is derived from an EMBL/GenBank/DDBJ whole genome shotgun (WGS) entry which is preliminary data.</text>
</comment>
<dbReference type="AlphaFoldDB" id="A0A5D0XUS7"/>
<feature type="transmembrane region" description="Helical" evidence="1">
    <location>
        <begin position="12"/>
        <end position="31"/>
    </location>
</feature>
<protein>
    <submittedName>
        <fullName evidence="2">Uncharacterized protein</fullName>
    </submittedName>
</protein>
<organism evidence="2 3">
    <name type="scientific">Arthrobacter echini</name>
    <dbReference type="NCBI Taxonomy" id="1529066"/>
    <lineage>
        <taxon>Bacteria</taxon>
        <taxon>Bacillati</taxon>
        <taxon>Actinomycetota</taxon>
        <taxon>Actinomycetes</taxon>
        <taxon>Micrococcales</taxon>
        <taxon>Micrococcaceae</taxon>
        <taxon>Arthrobacter</taxon>
    </lineage>
</organism>
<keyword evidence="1" id="KW-1133">Transmembrane helix</keyword>
<dbReference type="RefSeq" id="WP_148599721.1">
    <property type="nucleotide sequence ID" value="NZ_VSLD01000001.1"/>
</dbReference>
<keyword evidence="1" id="KW-0812">Transmembrane</keyword>
<evidence type="ECO:0000313" key="2">
    <source>
        <dbReference type="EMBL" id="TYD00419.1"/>
    </source>
</evidence>
<keyword evidence="3" id="KW-1185">Reference proteome</keyword>
<accession>A0A5D0XUS7</accession>
<feature type="transmembrane region" description="Helical" evidence="1">
    <location>
        <begin position="51"/>
        <end position="71"/>
    </location>
</feature>
<dbReference type="Proteomes" id="UP000323410">
    <property type="component" value="Unassembled WGS sequence"/>
</dbReference>
<keyword evidence="1" id="KW-0472">Membrane</keyword>
<gene>
    <name evidence="2" type="ORF">FQ377_02940</name>
</gene>
<proteinExistence type="predicted"/>
<feature type="transmembrane region" description="Helical" evidence="1">
    <location>
        <begin position="103"/>
        <end position="129"/>
    </location>
</feature>
<evidence type="ECO:0000256" key="1">
    <source>
        <dbReference type="SAM" id="Phobius"/>
    </source>
</evidence>
<dbReference type="OrthoDB" id="4246695at2"/>
<feature type="transmembrane region" description="Helical" evidence="1">
    <location>
        <begin position="78"/>
        <end position="97"/>
    </location>
</feature>
<dbReference type="EMBL" id="VSLD01000001">
    <property type="protein sequence ID" value="TYD00419.1"/>
    <property type="molecule type" value="Genomic_DNA"/>
</dbReference>
<sequence length="143" mass="15292">MRLTRDRRPLAHQAALVALFAALSAGLWFGWFAWDTEYQYNVATAEMSGPYAVWQGVGAFLCGVVVVGFAYRVLYFPVALLVLPASFTIAWVTTASAQDSSGLWAVGMILVAFGTTAGTAMMLGVAAAIGKAPRGNWGPTRRQ</sequence>
<name>A0A5D0XUS7_9MICC</name>
<evidence type="ECO:0000313" key="3">
    <source>
        <dbReference type="Proteomes" id="UP000323410"/>
    </source>
</evidence>
<reference evidence="2 3" key="1">
    <citation type="submission" date="2019-08" db="EMBL/GenBank/DDBJ databases">
        <title>Genone of Arthrobacter echini P9.</title>
        <authorList>
            <person name="Bowman J.P."/>
        </authorList>
    </citation>
    <scope>NUCLEOTIDE SEQUENCE [LARGE SCALE GENOMIC DNA]</scope>
    <source>
        <strain evidence="2 3">P9</strain>
    </source>
</reference>